<evidence type="ECO:0000256" key="3">
    <source>
        <dbReference type="ARBA" id="ARBA00022840"/>
    </source>
</evidence>
<comment type="caution">
    <text evidence="4">The sequence shown here is derived from an EMBL/GenBank/DDBJ whole genome shotgun (WGS) entry which is preliminary data.</text>
</comment>
<keyword evidence="5" id="KW-1185">Reference proteome</keyword>
<dbReference type="Pfam" id="PF00005">
    <property type="entry name" value="ABC_tran"/>
    <property type="match status" value="1"/>
</dbReference>
<dbReference type="InterPro" id="IPR003439">
    <property type="entry name" value="ABC_transporter-like_ATP-bd"/>
</dbReference>
<dbReference type="InterPro" id="IPR003593">
    <property type="entry name" value="AAA+_ATPase"/>
</dbReference>
<keyword evidence="2" id="KW-0547">Nucleotide-binding</keyword>
<dbReference type="InterPro" id="IPR027417">
    <property type="entry name" value="P-loop_NTPase"/>
</dbReference>
<evidence type="ECO:0000313" key="4">
    <source>
        <dbReference type="EMBL" id="NSL89979.1"/>
    </source>
</evidence>
<evidence type="ECO:0000256" key="1">
    <source>
        <dbReference type="ARBA" id="ARBA00022448"/>
    </source>
</evidence>
<dbReference type="Gene3D" id="3.40.50.300">
    <property type="entry name" value="P-loop containing nucleotide triphosphate hydrolases"/>
    <property type="match status" value="1"/>
</dbReference>
<dbReference type="EMBL" id="RIAR02000001">
    <property type="protein sequence ID" value="NSL89979.1"/>
    <property type="molecule type" value="Genomic_DNA"/>
</dbReference>
<dbReference type="InterPro" id="IPR051782">
    <property type="entry name" value="ABC_Transporter_VariousFunc"/>
</dbReference>
<accession>A0A3S1DPE4</accession>
<protein>
    <submittedName>
        <fullName evidence="4">ATP-binding cassette domain-containing protein</fullName>
    </submittedName>
</protein>
<dbReference type="SUPFAM" id="SSF52540">
    <property type="entry name" value="P-loop containing nucleoside triphosphate hydrolases"/>
    <property type="match status" value="1"/>
</dbReference>
<dbReference type="GO" id="GO:0016887">
    <property type="term" value="F:ATP hydrolysis activity"/>
    <property type="evidence" value="ECO:0007669"/>
    <property type="project" value="InterPro"/>
</dbReference>
<dbReference type="PANTHER" id="PTHR42939">
    <property type="entry name" value="ABC TRANSPORTER ATP-BINDING PROTEIN ALBC-RELATED"/>
    <property type="match status" value="1"/>
</dbReference>
<evidence type="ECO:0000313" key="5">
    <source>
        <dbReference type="Proteomes" id="UP000281028"/>
    </source>
</evidence>
<organism evidence="4 5">
    <name type="scientific">Chitinophaga solisilvae</name>
    <dbReference type="NCBI Taxonomy" id="1233460"/>
    <lineage>
        <taxon>Bacteria</taxon>
        <taxon>Pseudomonadati</taxon>
        <taxon>Bacteroidota</taxon>
        <taxon>Chitinophagia</taxon>
        <taxon>Chitinophagales</taxon>
        <taxon>Chitinophagaceae</taxon>
        <taxon>Chitinophaga</taxon>
    </lineage>
</organism>
<proteinExistence type="predicted"/>
<gene>
    <name evidence="4" type="ORF">ECE50_024270</name>
</gene>
<dbReference type="SMART" id="SM00382">
    <property type="entry name" value="AAA"/>
    <property type="match status" value="1"/>
</dbReference>
<reference evidence="4" key="1">
    <citation type="submission" date="2020-05" db="EMBL/GenBank/DDBJ databases">
        <title>Chitinophaga laudate sp. nov., isolated from a tropical peat swamp.</title>
        <authorList>
            <person name="Goh C.B.S."/>
            <person name="Lee M.S."/>
            <person name="Parimannan S."/>
            <person name="Pasbakhsh P."/>
            <person name="Yule C.M."/>
            <person name="Rajandas H."/>
            <person name="Loke S."/>
            <person name="Croft L."/>
            <person name="Tan J.B.L."/>
        </authorList>
    </citation>
    <scope>NUCLEOTIDE SEQUENCE</scope>
    <source>
        <strain evidence="4">Mgbs1</strain>
    </source>
</reference>
<sequence length="206" mass="23175">MTISLNQTGKRFNYDWIFRGVTQTFREGQRYAILGPNGSGKSTLLQVISGAIQHNEGVIEYGTPEKPIAPDAFFRYCAIAAPYLELIEELTLTEIIGFHLQFKKFLPGITPAIAMQKVGLEKAAGKQLRYFSSGMKQRIKLALAIFSDVPVLLLDEPCTNLDAAGIEVYQQLISEFGGNRLIIVSSNDPQEYFMCEHFLRIQDYKK</sequence>
<dbReference type="Proteomes" id="UP000281028">
    <property type="component" value="Unassembled WGS sequence"/>
</dbReference>
<dbReference type="GO" id="GO:0005524">
    <property type="term" value="F:ATP binding"/>
    <property type="evidence" value="ECO:0007669"/>
    <property type="project" value="UniProtKB-KW"/>
</dbReference>
<dbReference type="OrthoDB" id="9808363at2"/>
<keyword evidence="1" id="KW-0813">Transport</keyword>
<dbReference type="AlphaFoldDB" id="A0A3S1DPE4"/>
<dbReference type="PANTHER" id="PTHR42939:SF1">
    <property type="entry name" value="ABC TRANSPORTER ATP-BINDING PROTEIN ALBC-RELATED"/>
    <property type="match status" value="1"/>
</dbReference>
<dbReference type="PROSITE" id="PS00211">
    <property type="entry name" value="ABC_TRANSPORTER_1"/>
    <property type="match status" value="1"/>
</dbReference>
<keyword evidence="3 4" id="KW-0067">ATP-binding</keyword>
<name>A0A3S1DPE4_9BACT</name>
<evidence type="ECO:0000256" key="2">
    <source>
        <dbReference type="ARBA" id="ARBA00022741"/>
    </source>
</evidence>
<dbReference type="InterPro" id="IPR017871">
    <property type="entry name" value="ABC_transporter-like_CS"/>
</dbReference>
<dbReference type="PROSITE" id="PS50893">
    <property type="entry name" value="ABC_TRANSPORTER_2"/>
    <property type="match status" value="1"/>
</dbReference>